<evidence type="ECO:0000313" key="1">
    <source>
        <dbReference type="EMBL" id="SMB95037.1"/>
    </source>
</evidence>
<dbReference type="AlphaFoldDB" id="A0A1W1VNU9"/>
<dbReference type="STRING" id="698762.SAMN00808754_1163"/>
<organism evidence="1 2">
    <name type="scientific">Thermanaeromonas toyohensis ToBE</name>
    <dbReference type="NCBI Taxonomy" id="698762"/>
    <lineage>
        <taxon>Bacteria</taxon>
        <taxon>Bacillati</taxon>
        <taxon>Bacillota</taxon>
        <taxon>Clostridia</taxon>
        <taxon>Neomoorellales</taxon>
        <taxon>Neomoorellaceae</taxon>
        <taxon>Thermanaeromonas</taxon>
    </lineage>
</organism>
<sequence>MSKIPLLKPGNRIYQLLPYKKAYVVGKEGIFLIEVKTVEEVIKNYKNSHLSGPRAGG</sequence>
<keyword evidence="2" id="KW-1185">Reference proteome</keyword>
<protein>
    <submittedName>
        <fullName evidence="1">Uncharacterized protein</fullName>
    </submittedName>
</protein>
<dbReference type="Proteomes" id="UP000192569">
    <property type="component" value="Chromosome I"/>
</dbReference>
<proteinExistence type="predicted"/>
<evidence type="ECO:0000313" key="2">
    <source>
        <dbReference type="Proteomes" id="UP000192569"/>
    </source>
</evidence>
<reference evidence="1 2" key="1">
    <citation type="submission" date="2017-04" db="EMBL/GenBank/DDBJ databases">
        <authorList>
            <person name="Afonso C.L."/>
            <person name="Miller P.J."/>
            <person name="Scott M.A."/>
            <person name="Spackman E."/>
            <person name="Goraichik I."/>
            <person name="Dimitrov K.M."/>
            <person name="Suarez D.L."/>
            <person name="Swayne D.E."/>
        </authorList>
    </citation>
    <scope>NUCLEOTIDE SEQUENCE [LARGE SCALE GENOMIC DNA]</scope>
    <source>
        <strain evidence="1 2">ToBE</strain>
    </source>
</reference>
<accession>A0A1W1VNU9</accession>
<name>A0A1W1VNU9_9FIRM</name>
<dbReference type="EMBL" id="LT838272">
    <property type="protein sequence ID" value="SMB95037.1"/>
    <property type="molecule type" value="Genomic_DNA"/>
</dbReference>
<gene>
    <name evidence="1" type="ORF">SAMN00808754_1163</name>
</gene>